<evidence type="ECO:0000259" key="4">
    <source>
        <dbReference type="PROSITE" id="PS50111"/>
    </source>
</evidence>
<dbReference type="Pfam" id="PF00015">
    <property type="entry name" value="MCPsignal"/>
    <property type="match status" value="1"/>
</dbReference>
<dbReference type="PANTHER" id="PTHR32089:SF112">
    <property type="entry name" value="LYSOZYME-LIKE PROTEIN-RELATED"/>
    <property type="match status" value="1"/>
</dbReference>
<evidence type="ECO:0000313" key="5">
    <source>
        <dbReference type="EMBL" id="WAX58085.1"/>
    </source>
</evidence>
<reference evidence="5" key="1">
    <citation type="submission" date="2022-05" db="EMBL/GenBank/DDBJ databases">
        <title>Jatrophihabitans sp. SB3-54 whole genome sequence.</title>
        <authorList>
            <person name="Suh M.K."/>
            <person name="Eom M.K."/>
            <person name="Kim J.S."/>
            <person name="Kim H.S."/>
            <person name="Do H.E."/>
            <person name="Shin Y.K."/>
            <person name="Lee J.-S."/>
        </authorList>
    </citation>
    <scope>NUCLEOTIDE SEQUENCE</scope>
    <source>
        <strain evidence="5">SB3-54</strain>
    </source>
</reference>
<keyword evidence="6" id="KW-1185">Reference proteome</keyword>
<proteinExistence type="predicted"/>
<feature type="region of interest" description="Disordered" evidence="3">
    <location>
        <begin position="1"/>
        <end position="36"/>
    </location>
</feature>
<evidence type="ECO:0000256" key="3">
    <source>
        <dbReference type="SAM" id="MobiDB-lite"/>
    </source>
</evidence>
<dbReference type="EMBL" id="CP097463">
    <property type="protein sequence ID" value="WAX58085.1"/>
    <property type="molecule type" value="Genomic_DNA"/>
</dbReference>
<dbReference type="PANTHER" id="PTHR32089">
    <property type="entry name" value="METHYL-ACCEPTING CHEMOTAXIS PROTEIN MCPB"/>
    <property type="match status" value="1"/>
</dbReference>
<dbReference type="SUPFAM" id="SSF58104">
    <property type="entry name" value="Methyl-accepting chemotaxis protein (MCP) signaling domain"/>
    <property type="match status" value="1"/>
</dbReference>
<evidence type="ECO:0000256" key="1">
    <source>
        <dbReference type="ARBA" id="ARBA00023224"/>
    </source>
</evidence>
<dbReference type="PROSITE" id="PS50111">
    <property type="entry name" value="CHEMOTAXIS_TRANSDUC_2"/>
    <property type="match status" value="1"/>
</dbReference>
<dbReference type="InterPro" id="IPR004089">
    <property type="entry name" value="MCPsignal_dom"/>
</dbReference>
<accession>A0ABY7K1K8</accession>
<evidence type="ECO:0000256" key="2">
    <source>
        <dbReference type="PROSITE-ProRule" id="PRU00284"/>
    </source>
</evidence>
<name>A0ABY7K1K8_9ACTN</name>
<feature type="compositionally biased region" description="Low complexity" evidence="3">
    <location>
        <begin position="1"/>
        <end position="12"/>
    </location>
</feature>
<keyword evidence="1 2" id="KW-0807">Transducer</keyword>
<dbReference type="Proteomes" id="UP001164693">
    <property type="component" value="Chromosome"/>
</dbReference>
<gene>
    <name evidence="5" type="ORF">M6B22_04765</name>
</gene>
<dbReference type="Gene3D" id="1.10.287.950">
    <property type="entry name" value="Methyl-accepting chemotaxis protein"/>
    <property type="match status" value="1"/>
</dbReference>
<feature type="compositionally biased region" description="Basic residues" evidence="3">
    <location>
        <begin position="18"/>
        <end position="28"/>
    </location>
</feature>
<organism evidence="5 6">
    <name type="scientific">Jatrophihabitans cynanchi</name>
    <dbReference type="NCBI Taxonomy" id="2944128"/>
    <lineage>
        <taxon>Bacteria</taxon>
        <taxon>Bacillati</taxon>
        <taxon>Actinomycetota</taxon>
        <taxon>Actinomycetes</taxon>
        <taxon>Jatrophihabitantales</taxon>
        <taxon>Jatrophihabitantaceae</taxon>
        <taxon>Jatrophihabitans</taxon>
    </lineage>
</organism>
<feature type="domain" description="Methyl-accepting transducer" evidence="4">
    <location>
        <begin position="48"/>
        <end position="284"/>
    </location>
</feature>
<protein>
    <submittedName>
        <fullName evidence="5">Methyl-accepting chemotaxis protein</fullName>
    </submittedName>
</protein>
<sequence length="494" mass="52550">MAAQSAAATTQTVDSARPHRLGRVRRHGRDASPPSGALGQSLIEFAQLSSQLGIEVADISGNIDALSASVGEQAKLSGRLKTVAEGIAAGNHQIEAAVEHAHSATKVARDEATGSREVVQLSLSQLSAFVDWVGDTGDQLASVAEALSAITQVTSQIGRIAQQTHILALNASIEAARSGSAGSGFQVIADSVRELADETINAAKDIETTIGPLTARVGQLTGQGERAREQAQAVRESTQSISSMIETVTGALSSADEQVAEITGAAAAIRADVDAFLGSLSDLAGGLDHSSHELNAARERSANMLQLSEKLVATSARTGVRTPDTLLIEAAVSSAAQVSALFTDAIDRGEITMRDLFDEKYEKIQGSDPQQYLTRFAEFTDRVLPAIQEPLRTIDPRVTFGICTDRNGYIPTHMARVSKPQGPDPVWNAANCRNRRIFNDRTGLTCARNTDPFVVQTYRRDMGGGSYVMMKDVSAPIWVRGRHWGGFRIGYTAT</sequence>
<dbReference type="SMART" id="SM00283">
    <property type="entry name" value="MA"/>
    <property type="match status" value="1"/>
</dbReference>
<dbReference type="RefSeq" id="WP_269444634.1">
    <property type="nucleotide sequence ID" value="NZ_CP097463.1"/>
</dbReference>
<evidence type="ECO:0000313" key="6">
    <source>
        <dbReference type="Proteomes" id="UP001164693"/>
    </source>
</evidence>